<dbReference type="AlphaFoldDB" id="A0A2B7YS81"/>
<feature type="compositionally biased region" description="Polar residues" evidence="1">
    <location>
        <begin position="750"/>
        <end position="764"/>
    </location>
</feature>
<keyword evidence="3" id="KW-1185">Reference proteome</keyword>
<dbReference type="OrthoDB" id="203724at2759"/>
<dbReference type="EMBL" id="PDNA01000020">
    <property type="protein sequence ID" value="PGH23722.1"/>
    <property type="molecule type" value="Genomic_DNA"/>
</dbReference>
<feature type="compositionally biased region" description="Low complexity" evidence="1">
    <location>
        <begin position="57"/>
        <end position="70"/>
    </location>
</feature>
<organism evidence="2 3">
    <name type="scientific">Polytolypa hystricis (strain UAMH7299)</name>
    <dbReference type="NCBI Taxonomy" id="1447883"/>
    <lineage>
        <taxon>Eukaryota</taxon>
        <taxon>Fungi</taxon>
        <taxon>Dikarya</taxon>
        <taxon>Ascomycota</taxon>
        <taxon>Pezizomycotina</taxon>
        <taxon>Eurotiomycetes</taxon>
        <taxon>Eurotiomycetidae</taxon>
        <taxon>Onygenales</taxon>
        <taxon>Onygenales incertae sedis</taxon>
        <taxon>Polytolypa</taxon>
    </lineage>
</organism>
<feature type="compositionally biased region" description="Basic and acidic residues" evidence="1">
    <location>
        <begin position="768"/>
        <end position="781"/>
    </location>
</feature>
<comment type="caution">
    <text evidence="2">The sequence shown here is derived from an EMBL/GenBank/DDBJ whole genome shotgun (WGS) entry which is preliminary data.</text>
</comment>
<gene>
    <name evidence="2" type="ORF">AJ80_02150</name>
</gene>
<accession>A0A2B7YS81</accession>
<reference evidence="2 3" key="1">
    <citation type="submission" date="2017-10" db="EMBL/GenBank/DDBJ databases">
        <title>Comparative genomics in systemic dimorphic fungi from Ajellomycetaceae.</title>
        <authorList>
            <person name="Munoz J.F."/>
            <person name="Mcewen J.G."/>
            <person name="Clay O.K."/>
            <person name="Cuomo C.A."/>
        </authorList>
    </citation>
    <scope>NUCLEOTIDE SEQUENCE [LARGE SCALE GENOMIC DNA]</scope>
    <source>
        <strain evidence="2 3">UAMH7299</strain>
    </source>
</reference>
<feature type="compositionally biased region" description="Basic and acidic residues" evidence="1">
    <location>
        <begin position="722"/>
        <end position="735"/>
    </location>
</feature>
<dbReference type="PANTHER" id="PTHR12975">
    <property type="entry name" value="TRANSPORT PROTEIN TRAPP"/>
    <property type="match status" value="1"/>
</dbReference>
<dbReference type="InterPro" id="IPR024420">
    <property type="entry name" value="TRAPP_III_complex_Trs85"/>
</dbReference>
<sequence>MTSPDDAAPVKPPPSFSPGAPLVASKQRYPERLQTSQSLTSPLSESVSSPSPPGQNSSASSDIPSRASSPHNRLSQSTPHLSRSTTLSPLGSQIDTSDDIRSIIIRAFSPVIGVYASPDTDALIRRKGFKDGFRGLIRPFGERIAGKIVIRDSIGSSRSWEDYGVRFVDLGAQNNGSSSAANAGAEPPLPPLIQLEQMLEKHIHSADEPLSSWSRAGEPGSNALPLASPFYKLFLRRLLSSTPSSSHETFAHPVACVIAISSHTPQPLESLRQLYAHTSQGEKRSSPWVHPEYLRYYVLIHDEDRDNIAHSTALFDQMKRHFGLHCHFLRLRSNQCVLTDDDSTPFPQCEWLSASEELASLGEQEALIDVGSDSLYLFESDVTAIKAFVRELVAQSVIPHMENRVALWNDQVASKRRGLSGRFMSMSRRWTGFGSSSRSSGGSGISSGGNYDSVQGFYRHDAIEALLRKLADYAFMLRDWKLASSTYELLRDDYSHDKAWHYHAGAHEMCAVSTLLNPLSSTVKAKLDPLDQLIETACYSYLTRCSDPLNTLRTLALSVELLKTRGGSAAEAAARWAIRMLDMGLLGGIGRILISERVSACYASKTGSGGAKWGARRRKAGMWILLAADSWLKQGKANLASVCLEESDRLYDDVLPEAGGFPLPEMRAFVEDLRRNVKIEYLEARGLNTNSNSNINIATTDEDEELGESVSLLQQASAAAAAEKEATEETSEKLDRRHGHRKSMSILATPLNTMDNVLSSSMNQLRLRAGDEEEKRSDDFE</sequence>
<name>A0A2B7YS81_POLH7</name>
<feature type="compositionally biased region" description="Low complexity" evidence="1">
    <location>
        <begin position="34"/>
        <end position="49"/>
    </location>
</feature>
<protein>
    <submittedName>
        <fullName evidence="2">Uncharacterized protein</fullName>
    </submittedName>
</protein>
<evidence type="ECO:0000313" key="3">
    <source>
        <dbReference type="Proteomes" id="UP000224634"/>
    </source>
</evidence>
<dbReference type="Pfam" id="PF12739">
    <property type="entry name" value="TRAPPC-Trs85"/>
    <property type="match status" value="1"/>
</dbReference>
<dbReference type="STRING" id="1447883.A0A2B7YS81"/>
<evidence type="ECO:0000313" key="2">
    <source>
        <dbReference type="EMBL" id="PGH23722.1"/>
    </source>
</evidence>
<dbReference type="GO" id="GO:1990072">
    <property type="term" value="C:TRAPPIII protein complex"/>
    <property type="evidence" value="ECO:0007669"/>
    <property type="project" value="TreeGrafter"/>
</dbReference>
<dbReference type="Proteomes" id="UP000224634">
    <property type="component" value="Unassembled WGS sequence"/>
</dbReference>
<proteinExistence type="predicted"/>
<dbReference type="PANTHER" id="PTHR12975:SF6">
    <property type="entry name" value="TRAFFICKING PROTEIN PARTICLE COMPLEX SUBUNIT 8"/>
    <property type="match status" value="1"/>
</dbReference>
<feature type="region of interest" description="Disordered" evidence="1">
    <location>
        <begin position="1"/>
        <end position="93"/>
    </location>
</feature>
<feature type="region of interest" description="Disordered" evidence="1">
    <location>
        <begin position="717"/>
        <end position="781"/>
    </location>
</feature>
<evidence type="ECO:0000256" key="1">
    <source>
        <dbReference type="SAM" id="MobiDB-lite"/>
    </source>
</evidence>
<feature type="compositionally biased region" description="Polar residues" evidence="1">
    <location>
        <begin position="71"/>
        <end position="93"/>
    </location>
</feature>